<dbReference type="Proteomes" id="UP001162501">
    <property type="component" value="Chromosome 9"/>
</dbReference>
<organism evidence="1 2">
    <name type="scientific">Rangifer tarandus platyrhynchus</name>
    <name type="common">Svalbard reindeer</name>
    <dbReference type="NCBI Taxonomy" id="3082113"/>
    <lineage>
        <taxon>Eukaryota</taxon>
        <taxon>Metazoa</taxon>
        <taxon>Chordata</taxon>
        <taxon>Craniata</taxon>
        <taxon>Vertebrata</taxon>
        <taxon>Euteleostomi</taxon>
        <taxon>Mammalia</taxon>
        <taxon>Eutheria</taxon>
        <taxon>Laurasiatheria</taxon>
        <taxon>Artiodactyla</taxon>
        <taxon>Ruminantia</taxon>
        <taxon>Pecora</taxon>
        <taxon>Cervidae</taxon>
        <taxon>Odocoileinae</taxon>
        <taxon>Rangifer</taxon>
    </lineage>
</organism>
<proteinExistence type="predicted"/>
<name>A0AC60A8A8_RANTA</name>
<sequence length="151" mass="16126">MSRGHVGGPELQSACAAPASRALRVCVWPPQGARTRDSSARAAGGRRPGPEPQEPRACEAGSPGSLGQPRSRPPSWQEPPRSRPRVSCSSRPWDAAGAERLPGPGLCQDSVTPTPAQRRQLLRRENLDSAFASNSFRCASFAEPPRVSFCT</sequence>
<gene>
    <name evidence="1" type="ORF">MRATA1EN22A_LOCUS28179</name>
</gene>
<dbReference type="EMBL" id="OX596093">
    <property type="protein sequence ID" value="CAN0570667.1"/>
    <property type="molecule type" value="Genomic_DNA"/>
</dbReference>
<evidence type="ECO:0000313" key="1">
    <source>
        <dbReference type="EMBL" id="CAN0570667.1"/>
    </source>
</evidence>
<reference evidence="1" key="1">
    <citation type="submission" date="2023-05" db="EMBL/GenBank/DDBJ databases">
        <authorList>
            <consortium name="ELIXIR-Norway"/>
        </authorList>
    </citation>
    <scope>NUCLEOTIDE SEQUENCE</scope>
</reference>
<evidence type="ECO:0000313" key="2">
    <source>
        <dbReference type="Proteomes" id="UP001162501"/>
    </source>
</evidence>
<reference evidence="1" key="2">
    <citation type="submission" date="2025-03" db="EMBL/GenBank/DDBJ databases">
        <authorList>
            <consortium name="ELIXIR-Norway"/>
            <consortium name="Elixir Norway"/>
        </authorList>
    </citation>
    <scope>NUCLEOTIDE SEQUENCE</scope>
</reference>
<accession>A0AC60A8A8</accession>
<protein>
    <submittedName>
        <fullName evidence="1">Uncharacterized protein</fullName>
    </submittedName>
</protein>